<evidence type="ECO:0000313" key="1">
    <source>
        <dbReference type="EMBL" id="KAK9240062.1"/>
    </source>
</evidence>
<accession>A0ACC3T806</accession>
<gene>
    <name evidence="1" type="ORF">V1525DRAFT_396754</name>
</gene>
<dbReference type="Proteomes" id="UP001433508">
    <property type="component" value="Unassembled WGS sequence"/>
</dbReference>
<organism evidence="1 2">
    <name type="scientific">Lipomyces kononenkoae</name>
    <name type="common">Yeast</name>
    <dbReference type="NCBI Taxonomy" id="34357"/>
    <lineage>
        <taxon>Eukaryota</taxon>
        <taxon>Fungi</taxon>
        <taxon>Dikarya</taxon>
        <taxon>Ascomycota</taxon>
        <taxon>Saccharomycotina</taxon>
        <taxon>Lipomycetes</taxon>
        <taxon>Lipomycetales</taxon>
        <taxon>Lipomycetaceae</taxon>
        <taxon>Lipomyces</taxon>
    </lineage>
</organism>
<protein>
    <submittedName>
        <fullName evidence="1">Uncharacterized protein</fullName>
    </submittedName>
</protein>
<reference evidence="2" key="1">
    <citation type="journal article" date="2024" name="Front. Bioeng. Biotechnol.">
        <title>Genome-scale model development and genomic sequencing of the oleaginous clade Lipomyces.</title>
        <authorList>
            <person name="Czajka J.J."/>
            <person name="Han Y."/>
            <person name="Kim J."/>
            <person name="Mondo S.J."/>
            <person name="Hofstad B.A."/>
            <person name="Robles A."/>
            <person name="Haridas S."/>
            <person name="Riley R."/>
            <person name="LaButti K."/>
            <person name="Pangilinan J."/>
            <person name="Andreopoulos W."/>
            <person name="Lipzen A."/>
            <person name="Yan J."/>
            <person name="Wang M."/>
            <person name="Ng V."/>
            <person name="Grigoriev I.V."/>
            <person name="Spatafora J.W."/>
            <person name="Magnuson J.K."/>
            <person name="Baker S.E."/>
            <person name="Pomraning K.R."/>
        </authorList>
    </citation>
    <scope>NUCLEOTIDE SEQUENCE [LARGE SCALE GENOMIC DNA]</scope>
    <source>
        <strain evidence="2">CBS 7786</strain>
    </source>
</reference>
<keyword evidence="2" id="KW-1185">Reference proteome</keyword>
<evidence type="ECO:0000313" key="2">
    <source>
        <dbReference type="Proteomes" id="UP001433508"/>
    </source>
</evidence>
<comment type="caution">
    <text evidence="1">The sequence shown here is derived from an EMBL/GenBank/DDBJ whole genome shotgun (WGS) entry which is preliminary data.</text>
</comment>
<proteinExistence type="predicted"/>
<dbReference type="EMBL" id="MU971342">
    <property type="protein sequence ID" value="KAK9240062.1"/>
    <property type="molecule type" value="Genomic_DNA"/>
</dbReference>
<sequence>MEACNRKRLIVGVAMLVTGLLELIALLQLSNIVRLGLPIPCFVPTLAAVLPIVTLLLSILPVACSRIFAERRLFYPAIVAGNILFAGRVLGKLYCRFVRSHRHNFYEKKWEHWFQKKSCKIGRIERALQCCGFSTPYDRAFPFADNDSESGMCVKEYQFTEPCGQKWAYETEMVVKSCMFVFFIVLLASFVCLFRWIRAYRKSKALSREFDVGDEESDNDEASTTEFSEIVKMKDDATEAQVPSDDPPSYYVVESRS</sequence>
<name>A0ACC3T806_LIPKO</name>